<reference evidence="2" key="1">
    <citation type="submission" date="2025-08" db="UniProtKB">
        <authorList>
            <consortium name="RefSeq"/>
        </authorList>
    </citation>
    <scope>IDENTIFICATION</scope>
    <source>
        <tissue evidence="2">Thorax and Abdomen</tissue>
    </source>
</reference>
<protein>
    <submittedName>
        <fullName evidence="2">Uncharacterized protein LOC124292981</fullName>
    </submittedName>
</protein>
<name>A0ABM3FIJ2_NEOLC</name>
<dbReference type="PANTHER" id="PTHR47331:SF1">
    <property type="entry name" value="GAG-LIKE PROTEIN"/>
    <property type="match status" value="1"/>
</dbReference>
<keyword evidence="1" id="KW-1185">Reference proteome</keyword>
<evidence type="ECO:0000313" key="2">
    <source>
        <dbReference type="RefSeq" id="XP_046587830.1"/>
    </source>
</evidence>
<dbReference type="Proteomes" id="UP000829291">
    <property type="component" value="Chromosome 2"/>
</dbReference>
<evidence type="ECO:0000313" key="1">
    <source>
        <dbReference type="Proteomes" id="UP000829291"/>
    </source>
</evidence>
<proteinExistence type="predicted"/>
<gene>
    <name evidence="2" type="primary">LOC124292981</name>
</gene>
<dbReference type="InterPro" id="IPR021109">
    <property type="entry name" value="Peptidase_aspartic_dom_sf"/>
</dbReference>
<accession>A0ABM3FIJ2</accession>
<dbReference type="Gene3D" id="2.40.70.10">
    <property type="entry name" value="Acid Proteases"/>
    <property type="match status" value="1"/>
</dbReference>
<dbReference type="RefSeq" id="XP_046587830.1">
    <property type="nucleotide sequence ID" value="XM_046731874.1"/>
</dbReference>
<dbReference type="GeneID" id="124292981"/>
<sequence length="342" mass="37940">MIKRSPVLLATVQLIASNPETGERIIARALLDQGSESSFVTESLAQQLRLRWHQATIPIIGVGAHQSAVTRGIVKLQLQSRAHTSFSCQVEALVLPRLTSYLPSFRLLVEDWPHLRGLNLADPSFAHPSQIDVILGADIYSNIIGQGVRRGAPGTPIAQETQFGWVISGCVSAEAASPSYGAVQDFQCSLDHELLDLVQKFWKQEEVSTPLGITSEEERFRLPLKDNSVELGNSRNPAHQMLLGLEKRFGSDAKLKEAYSSFLCEYRELGHMRRAINAPEDNSRVFYLPRHGVVHDSSSTAKLRVVFNGSQRTNLGLSLNDNLLVGPKMQTDLADVLLRWRQ</sequence>
<organism evidence="1 2">
    <name type="scientific">Neodiprion lecontei</name>
    <name type="common">Redheaded pine sawfly</name>
    <dbReference type="NCBI Taxonomy" id="441921"/>
    <lineage>
        <taxon>Eukaryota</taxon>
        <taxon>Metazoa</taxon>
        <taxon>Ecdysozoa</taxon>
        <taxon>Arthropoda</taxon>
        <taxon>Hexapoda</taxon>
        <taxon>Insecta</taxon>
        <taxon>Pterygota</taxon>
        <taxon>Neoptera</taxon>
        <taxon>Endopterygota</taxon>
        <taxon>Hymenoptera</taxon>
        <taxon>Tenthredinoidea</taxon>
        <taxon>Diprionidae</taxon>
        <taxon>Diprioninae</taxon>
        <taxon>Neodiprion</taxon>
    </lineage>
</organism>
<dbReference type="PANTHER" id="PTHR47331">
    <property type="entry name" value="PHD-TYPE DOMAIN-CONTAINING PROTEIN"/>
    <property type="match status" value="1"/>
</dbReference>